<reference evidence="12" key="1">
    <citation type="submission" date="2015-09" db="EMBL/GenBank/DDBJ databases">
        <title>Scylla olivacea transcriptome.</title>
        <authorList>
            <person name="Ikhwanuddin M."/>
        </authorList>
    </citation>
    <scope>NUCLEOTIDE SEQUENCE</scope>
</reference>
<dbReference type="EC" id="2.4.1.258" evidence="3"/>
<feature type="transmembrane region" description="Helical" evidence="11">
    <location>
        <begin position="189"/>
        <end position="207"/>
    </location>
</feature>
<name>A0A0P4W8A6_SCYOL</name>
<dbReference type="GO" id="GO:0005789">
    <property type="term" value="C:endoplasmic reticulum membrane"/>
    <property type="evidence" value="ECO:0007669"/>
    <property type="project" value="UniProtKB-SubCell"/>
</dbReference>
<sequence>MKQYLSKDFLVKVLCHPSYFGRVSVLFILAEIVINVLIINKIKYTEIDWVAYMQEVEGVANGTWDYTKLKGDTGPLVYPAGFVYFFLGLYHLTGRGTNIHLAQYIFAFLYIVLLALVCRLFHKSQKMPPYVLLVMCCTSYRVHSILVLRLFNDSVAMIFLYGAMNLFIENQWALGSLVYSLAVSLKMNILLFAPALLLAYLRCLGLWGTIKQLTICASVQLVLGAPFLLANPVGYMKMAFDLGRVFLFKWTVNWRFLPEEVFLNPFFHLSLLCLHVALLGLFAYTHGNKFLSSYYNLIQVDTRLNIKSQLFILPMFLSNFIGMAVSRSLHYQFYIWYYHSLPYLLWSTPYRISTRFLLMGVIELCWNTYPSTWWSSSLLHCCHFAILLGIYMERPKDKTLKKVRNMLEKNK</sequence>
<evidence type="ECO:0000256" key="11">
    <source>
        <dbReference type="SAM" id="Phobius"/>
    </source>
</evidence>
<dbReference type="Pfam" id="PF05208">
    <property type="entry name" value="ALG3"/>
    <property type="match status" value="1"/>
</dbReference>
<dbReference type="PANTHER" id="PTHR12646">
    <property type="entry name" value="NOT56 - RELATED"/>
    <property type="match status" value="1"/>
</dbReference>
<evidence type="ECO:0000256" key="3">
    <source>
        <dbReference type="ARBA" id="ARBA00011964"/>
    </source>
</evidence>
<comment type="subcellular location">
    <subcellularLocation>
        <location evidence="1">Endoplasmic reticulum membrane</location>
        <topology evidence="1">Multi-pass membrane protein</topology>
    </subcellularLocation>
</comment>
<organism evidence="12">
    <name type="scientific">Scylla olivacea</name>
    <name type="common">Orange mud crab</name>
    <name type="synonym">Cancer olivacea</name>
    <dbReference type="NCBI Taxonomy" id="85551"/>
    <lineage>
        <taxon>Eukaryota</taxon>
        <taxon>Metazoa</taxon>
        <taxon>Ecdysozoa</taxon>
        <taxon>Arthropoda</taxon>
        <taxon>Crustacea</taxon>
        <taxon>Multicrustacea</taxon>
        <taxon>Malacostraca</taxon>
        <taxon>Eumalacostraca</taxon>
        <taxon>Eucarida</taxon>
        <taxon>Decapoda</taxon>
        <taxon>Pleocyemata</taxon>
        <taxon>Brachyura</taxon>
        <taxon>Eubrachyura</taxon>
        <taxon>Portunoidea</taxon>
        <taxon>Portunidae</taxon>
        <taxon>Portuninae</taxon>
        <taxon>Scylla</taxon>
    </lineage>
</organism>
<keyword evidence="4" id="KW-0328">Glycosyltransferase</keyword>
<evidence type="ECO:0000256" key="9">
    <source>
        <dbReference type="ARBA" id="ARBA00023136"/>
    </source>
</evidence>
<keyword evidence="8 11" id="KW-1133">Transmembrane helix</keyword>
<keyword evidence="9 11" id="KW-0472">Membrane</keyword>
<keyword evidence="6 11" id="KW-0812">Transmembrane</keyword>
<evidence type="ECO:0000256" key="7">
    <source>
        <dbReference type="ARBA" id="ARBA00022824"/>
    </source>
</evidence>
<keyword evidence="7" id="KW-0256">Endoplasmic reticulum</keyword>
<dbReference type="PANTHER" id="PTHR12646:SF0">
    <property type="entry name" value="DOL-P-MAN:MAN(5)GLCNAC(2)-PP-DOL ALPHA-1,3-MANNOSYLTRANSFERASE"/>
    <property type="match status" value="1"/>
</dbReference>
<evidence type="ECO:0000256" key="8">
    <source>
        <dbReference type="ARBA" id="ARBA00022989"/>
    </source>
</evidence>
<comment type="catalytic activity">
    <reaction evidence="10">
        <text>an alpha-D-Man-(1-&gt;2)-alpha-D-Man-(1-&gt;2)-alpha-D-Man-(1-&gt;3)-[alpha-D-Man-(1-&gt;6)]-beta-D-Man-(1-&gt;4)-beta-D-GlcNAc-(1-&gt;4)-alpha-D-GlcNAc-diphospho-di-trans,poly-cis-dolichol + a di-trans,poly-cis-dolichyl beta-D-mannosyl phosphate = an alpha-D-Man-(1-&gt;2)-alpha-D-Man-(1-&gt;2)-alpha-D-Man-(1-&gt;3)-[alpha-D-Man-(1-&gt;3)-alpha-D-Man-(1-&gt;6)]-beta-D-Man-(1-&gt;4)-beta-D-GlcNAc-(1-&gt;4)-alpha-D-GlcNAc-diphospho-di-trans,poly-cis-dolichol + a di-trans,poly-cis-dolichyl phosphate + H(+)</text>
        <dbReference type="Rhea" id="RHEA:29527"/>
        <dbReference type="Rhea" id="RHEA-COMP:19498"/>
        <dbReference type="Rhea" id="RHEA-COMP:19501"/>
        <dbReference type="Rhea" id="RHEA-COMP:19516"/>
        <dbReference type="Rhea" id="RHEA-COMP:19517"/>
        <dbReference type="ChEBI" id="CHEBI:15378"/>
        <dbReference type="ChEBI" id="CHEBI:57683"/>
        <dbReference type="ChEBI" id="CHEBI:58211"/>
        <dbReference type="ChEBI" id="CHEBI:132515"/>
        <dbReference type="ChEBI" id="CHEBI:132516"/>
        <dbReference type="EC" id="2.4.1.258"/>
    </reaction>
    <physiologicalReaction direction="left-to-right" evidence="10">
        <dbReference type="Rhea" id="RHEA:29528"/>
    </physiologicalReaction>
</comment>
<evidence type="ECO:0000313" key="12">
    <source>
        <dbReference type="EMBL" id="JAI63297.1"/>
    </source>
</evidence>
<dbReference type="InterPro" id="IPR007873">
    <property type="entry name" value="Glycosyltransferase_ALG3"/>
</dbReference>
<feature type="transmembrane region" description="Helical" evidence="11">
    <location>
        <begin position="304"/>
        <end position="322"/>
    </location>
</feature>
<evidence type="ECO:0000256" key="5">
    <source>
        <dbReference type="ARBA" id="ARBA00022679"/>
    </source>
</evidence>
<feature type="transmembrane region" description="Helical" evidence="11">
    <location>
        <begin position="219"/>
        <end position="240"/>
    </location>
</feature>
<dbReference type="GO" id="GO:0052925">
    <property type="term" value="F:dol-P-Man:Man(5)GlcNAc(2)-PP-Dol alpha-1,3-mannosyltransferase activity"/>
    <property type="evidence" value="ECO:0007669"/>
    <property type="project" value="UniProtKB-EC"/>
</dbReference>
<keyword evidence="5" id="KW-0808">Transferase</keyword>
<feature type="transmembrane region" description="Helical" evidence="11">
    <location>
        <begin position="99"/>
        <end position="118"/>
    </location>
</feature>
<feature type="transmembrane region" description="Helical" evidence="11">
    <location>
        <begin position="76"/>
        <end position="93"/>
    </location>
</feature>
<feature type="transmembrane region" description="Helical" evidence="11">
    <location>
        <begin position="261"/>
        <end position="284"/>
    </location>
</feature>
<protein>
    <recommendedName>
        <fullName evidence="3">dolichyl-P-Man:Man5GlcNAc2-PP-dolichol alpha-1,3-mannosyltransferase</fullName>
        <ecNumber evidence="3">2.4.1.258</ecNumber>
    </recommendedName>
</protein>
<feature type="transmembrane region" description="Helical" evidence="11">
    <location>
        <begin position="20"/>
        <end position="39"/>
    </location>
</feature>
<evidence type="ECO:0000256" key="6">
    <source>
        <dbReference type="ARBA" id="ARBA00022692"/>
    </source>
</evidence>
<comment type="pathway">
    <text evidence="2">Protein modification; protein glycosylation.</text>
</comment>
<feature type="transmembrane region" description="Helical" evidence="11">
    <location>
        <begin position="372"/>
        <end position="392"/>
    </location>
</feature>
<evidence type="ECO:0000256" key="4">
    <source>
        <dbReference type="ARBA" id="ARBA00022676"/>
    </source>
</evidence>
<dbReference type="AlphaFoldDB" id="A0A0P4W8A6"/>
<proteinExistence type="predicted"/>
<evidence type="ECO:0000256" key="10">
    <source>
        <dbReference type="ARBA" id="ARBA00049506"/>
    </source>
</evidence>
<evidence type="ECO:0000256" key="1">
    <source>
        <dbReference type="ARBA" id="ARBA00004477"/>
    </source>
</evidence>
<evidence type="ECO:0000256" key="2">
    <source>
        <dbReference type="ARBA" id="ARBA00004922"/>
    </source>
</evidence>
<accession>A0A0P4W8A6</accession>
<dbReference type="EMBL" id="GDRN01074062">
    <property type="protein sequence ID" value="JAI63297.1"/>
    <property type="molecule type" value="Transcribed_RNA"/>
</dbReference>